<feature type="region of interest" description="Disordered" evidence="1">
    <location>
        <begin position="265"/>
        <end position="296"/>
    </location>
</feature>
<dbReference type="InterPro" id="IPR029060">
    <property type="entry name" value="PIN-like_dom_sf"/>
</dbReference>
<feature type="region of interest" description="Disordered" evidence="1">
    <location>
        <begin position="1"/>
        <end position="30"/>
    </location>
</feature>
<dbReference type="Pfam" id="PF05991">
    <property type="entry name" value="NYN_YacP"/>
    <property type="match status" value="1"/>
</dbReference>
<gene>
    <name evidence="2" type="ORF">FCM35_KLT00383</name>
</gene>
<evidence type="ECO:0000256" key="1">
    <source>
        <dbReference type="SAM" id="MobiDB-lite"/>
    </source>
</evidence>
<comment type="caution">
    <text evidence="2">The sequence shown here is derived from an EMBL/GenBank/DDBJ whole genome shotgun (WGS) entry which is preliminary data.</text>
</comment>
<dbReference type="PANTHER" id="PTHR34547">
    <property type="entry name" value="YACP-LIKE NYN DOMAIN PROTEIN"/>
    <property type="match status" value="1"/>
</dbReference>
<reference evidence="2" key="1">
    <citation type="submission" date="2020-01" db="EMBL/GenBank/DDBJ databases">
        <title>Genome sequence of Kobresia littledalei, the first chromosome-level genome in the family Cyperaceae.</title>
        <authorList>
            <person name="Qu G."/>
        </authorList>
    </citation>
    <scope>NUCLEOTIDE SEQUENCE</scope>
    <source>
        <strain evidence="2">C.B.Clarke</strain>
        <tissue evidence="2">Leaf</tissue>
    </source>
</reference>
<dbReference type="OrthoDB" id="513221at2759"/>
<proteinExistence type="predicted"/>
<dbReference type="PANTHER" id="PTHR34547:SF1">
    <property type="entry name" value="YACP-LIKE NYN DOMAIN PROTEIN"/>
    <property type="match status" value="1"/>
</dbReference>
<dbReference type="InterPro" id="IPR010298">
    <property type="entry name" value="YacP-like"/>
</dbReference>
<dbReference type="Proteomes" id="UP000623129">
    <property type="component" value="Unassembled WGS sequence"/>
</dbReference>
<sequence length="326" mass="37225">MRVAVYSSYPVVEARKRKPKPNKDTDNTARRITSNVRQNLQFVKIREERNSKENQPKIVSGFRRKKGVKELEEEEDLNSDNTTEESGELVVLIDAYNLCGKWEKLRPDFKLGRLSIARDKLISSLIMYSKLREVKVVAVFDSGKSGMRANKENISRVDIVYVGRMEADDWILREVLNLKEAGTPTVVITSDSYVQSELFELGTSFWSCETFVGEIQFAEEEHTESIKRDRLRVKKSYRPVKYDLPFAIPALKTLKKKLQVEDLSNAQNTDTSTTPLSAPDPAATDLNSSNQSNGSLRKKKIPIVKLKKRGYGSLFNTLDDLKRRIN</sequence>
<evidence type="ECO:0000313" key="2">
    <source>
        <dbReference type="EMBL" id="KAF3341745.1"/>
    </source>
</evidence>
<feature type="compositionally biased region" description="Polar residues" evidence="1">
    <location>
        <begin position="265"/>
        <end position="276"/>
    </location>
</feature>
<evidence type="ECO:0000313" key="3">
    <source>
        <dbReference type="Proteomes" id="UP000623129"/>
    </source>
</evidence>
<dbReference type="AlphaFoldDB" id="A0A833VTJ2"/>
<feature type="compositionally biased region" description="Polar residues" evidence="1">
    <location>
        <begin position="285"/>
        <end position="295"/>
    </location>
</feature>
<accession>A0A833VTJ2</accession>
<name>A0A833VTJ2_9POAL</name>
<dbReference type="EMBL" id="SWLB01000001">
    <property type="protein sequence ID" value="KAF3341745.1"/>
    <property type="molecule type" value="Genomic_DNA"/>
</dbReference>
<organism evidence="2 3">
    <name type="scientific">Carex littledalei</name>
    <dbReference type="NCBI Taxonomy" id="544730"/>
    <lineage>
        <taxon>Eukaryota</taxon>
        <taxon>Viridiplantae</taxon>
        <taxon>Streptophyta</taxon>
        <taxon>Embryophyta</taxon>
        <taxon>Tracheophyta</taxon>
        <taxon>Spermatophyta</taxon>
        <taxon>Magnoliopsida</taxon>
        <taxon>Liliopsida</taxon>
        <taxon>Poales</taxon>
        <taxon>Cyperaceae</taxon>
        <taxon>Cyperoideae</taxon>
        <taxon>Cariceae</taxon>
        <taxon>Carex</taxon>
        <taxon>Carex subgen. Euthyceras</taxon>
    </lineage>
</organism>
<dbReference type="SUPFAM" id="SSF88723">
    <property type="entry name" value="PIN domain-like"/>
    <property type="match status" value="1"/>
</dbReference>
<protein>
    <submittedName>
        <fullName evidence="2">YacP-like NYN domain-containing protein</fullName>
    </submittedName>
</protein>
<keyword evidence="3" id="KW-1185">Reference proteome</keyword>